<dbReference type="Pfam" id="PF00293">
    <property type="entry name" value="NUDIX"/>
    <property type="match status" value="1"/>
</dbReference>
<proteinExistence type="predicted"/>
<dbReference type="AlphaFoldDB" id="A0A4U6D1G0"/>
<feature type="domain" description="Nudix hydrolase" evidence="2">
    <location>
        <begin position="1"/>
        <end position="147"/>
    </location>
</feature>
<dbReference type="PANTHER" id="PTHR21340">
    <property type="entry name" value="DIADENOSINE 5,5-P1,P4-TETRAPHOSPHATE PYROPHOSPHOHYDROLASE MUTT"/>
    <property type="match status" value="1"/>
</dbReference>
<name>A0A4U6D1G0_9BACT</name>
<dbReference type="RefSeq" id="WP_137341594.1">
    <property type="nucleotide sequence ID" value="NZ_BSQH01000002.1"/>
</dbReference>
<reference evidence="3 4" key="1">
    <citation type="submission" date="2019-05" db="EMBL/GenBank/DDBJ databases">
        <title>Dyadobacter AR-3-8 sp. nov., isolated from arctic soil.</title>
        <authorList>
            <person name="Chaudhary D.K."/>
        </authorList>
    </citation>
    <scope>NUCLEOTIDE SEQUENCE [LARGE SCALE GENOMIC DNA]</scope>
    <source>
        <strain evidence="3 4">AR-3-8</strain>
    </source>
</reference>
<dbReference type="InterPro" id="IPR051325">
    <property type="entry name" value="Nudix_hydrolase_domain"/>
</dbReference>
<organism evidence="3 4">
    <name type="scientific">Dyadobacter frigoris</name>
    <dbReference type="NCBI Taxonomy" id="2576211"/>
    <lineage>
        <taxon>Bacteria</taxon>
        <taxon>Pseudomonadati</taxon>
        <taxon>Bacteroidota</taxon>
        <taxon>Cytophagia</taxon>
        <taxon>Cytophagales</taxon>
        <taxon>Spirosomataceae</taxon>
        <taxon>Dyadobacter</taxon>
    </lineage>
</organism>
<dbReference type="GO" id="GO:0004081">
    <property type="term" value="F:bis(5'-nucleosyl)-tetraphosphatase (asymmetrical) activity"/>
    <property type="evidence" value="ECO:0007669"/>
    <property type="project" value="TreeGrafter"/>
</dbReference>
<dbReference type="GO" id="GO:0006754">
    <property type="term" value="P:ATP biosynthetic process"/>
    <property type="evidence" value="ECO:0007669"/>
    <property type="project" value="TreeGrafter"/>
</dbReference>
<dbReference type="GO" id="GO:0006167">
    <property type="term" value="P:AMP biosynthetic process"/>
    <property type="evidence" value="ECO:0007669"/>
    <property type="project" value="TreeGrafter"/>
</dbReference>
<dbReference type="PROSITE" id="PS00893">
    <property type="entry name" value="NUDIX_BOX"/>
    <property type="match status" value="1"/>
</dbReference>
<dbReference type="Gene3D" id="3.90.79.10">
    <property type="entry name" value="Nucleoside Triphosphate Pyrophosphohydrolase"/>
    <property type="match status" value="1"/>
</dbReference>
<evidence type="ECO:0000256" key="1">
    <source>
        <dbReference type="ARBA" id="ARBA00022801"/>
    </source>
</evidence>
<gene>
    <name evidence="3" type="ORF">FDK13_18970</name>
</gene>
<evidence type="ECO:0000313" key="3">
    <source>
        <dbReference type="EMBL" id="TKT90426.1"/>
    </source>
</evidence>
<evidence type="ECO:0000259" key="2">
    <source>
        <dbReference type="PROSITE" id="PS51462"/>
    </source>
</evidence>
<dbReference type="PANTHER" id="PTHR21340:SF7">
    <property type="entry name" value="NUDIX HYDROLASE DOMAIN-CONTAINING PROTEIN"/>
    <property type="match status" value="1"/>
</dbReference>
<dbReference type="OrthoDB" id="954553at2"/>
<dbReference type="EMBL" id="SZVO01000009">
    <property type="protein sequence ID" value="TKT90426.1"/>
    <property type="molecule type" value="Genomic_DNA"/>
</dbReference>
<dbReference type="SUPFAM" id="SSF55811">
    <property type="entry name" value="Nudix"/>
    <property type="match status" value="1"/>
</dbReference>
<dbReference type="CDD" id="cd04662">
    <property type="entry name" value="NUDIX_Hydrolase"/>
    <property type="match status" value="1"/>
</dbReference>
<sequence length="150" mass="16952">MAKQSAGILLFRIKSEPEVFLVHPGGPFFAKKDLGVWSIPKGEFDHTETAIDAAKREFEEETGKAPEGEFIQLKPITQKSGKVVHAWAIEGDIDAENIVSNTFEMIWPPNSGKMKEFPENDKGEWFTIEEAKLKINERQILLLNELNTLI</sequence>
<comment type="caution">
    <text evidence="3">The sequence shown here is derived from an EMBL/GenBank/DDBJ whole genome shotgun (WGS) entry which is preliminary data.</text>
</comment>
<dbReference type="InterPro" id="IPR000086">
    <property type="entry name" value="NUDIX_hydrolase_dom"/>
</dbReference>
<dbReference type="Proteomes" id="UP000304900">
    <property type="component" value="Unassembled WGS sequence"/>
</dbReference>
<evidence type="ECO:0000313" key="4">
    <source>
        <dbReference type="Proteomes" id="UP000304900"/>
    </source>
</evidence>
<dbReference type="InterPro" id="IPR015797">
    <property type="entry name" value="NUDIX_hydrolase-like_dom_sf"/>
</dbReference>
<accession>A0A4U6D1G0</accession>
<keyword evidence="4" id="KW-1185">Reference proteome</keyword>
<protein>
    <submittedName>
        <fullName evidence="3">NUDIX domain-containing protein</fullName>
    </submittedName>
</protein>
<dbReference type="InterPro" id="IPR020084">
    <property type="entry name" value="NUDIX_hydrolase_CS"/>
</dbReference>
<dbReference type="PROSITE" id="PS51462">
    <property type="entry name" value="NUDIX"/>
    <property type="match status" value="1"/>
</dbReference>
<keyword evidence="1" id="KW-0378">Hydrolase</keyword>